<organism evidence="4 5">
    <name type="scientific">Pyrocoelia pectoralis</name>
    <dbReference type="NCBI Taxonomy" id="417401"/>
    <lineage>
        <taxon>Eukaryota</taxon>
        <taxon>Metazoa</taxon>
        <taxon>Ecdysozoa</taxon>
        <taxon>Arthropoda</taxon>
        <taxon>Hexapoda</taxon>
        <taxon>Insecta</taxon>
        <taxon>Pterygota</taxon>
        <taxon>Neoptera</taxon>
        <taxon>Endopterygota</taxon>
        <taxon>Coleoptera</taxon>
        <taxon>Polyphaga</taxon>
        <taxon>Elateriformia</taxon>
        <taxon>Elateroidea</taxon>
        <taxon>Lampyridae</taxon>
        <taxon>Lampyrinae</taxon>
        <taxon>Pyrocoelia</taxon>
    </lineage>
</organism>
<feature type="region of interest" description="Disordered" evidence="1">
    <location>
        <begin position="165"/>
        <end position="185"/>
    </location>
</feature>
<evidence type="ECO:0000256" key="3">
    <source>
        <dbReference type="SAM" id="SignalP"/>
    </source>
</evidence>
<keyword evidence="2" id="KW-0472">Membrane</keyword>
<proteinExistence type="predicted"/>
<feature type="chain" id="PRO_5042873958" evidence="3">
    <location>
        <begin position="18"/>
        <end position="532"/>
    </location>
</feature>
<evidence type="ECO:0000313" key="4">
    <source>
        <dbReference type="EMBL" id="KAK5643480.1"/>
    </source>
</evidence>
<dbReference type="EMBL" id="JAVRBK010000005">
    <property type="protein sequence ID" value="KAK5643480.1"/>
    <property type="molecule type" value="Genomic_DNA"/>
</dbReference>
<keyword evidence="2" id="KW-1133">Transmembrane helix</keyword>
<comment type="caution">
    <text evidence="4">The sequence shown here is derived from an EMBL/GenBank/DDBJ whole genome shotgun (WGS) entry which is preliminary data.</text>
</comment>
<evidence type="ECO:0000256" key="1">
    <source>
        <dbReference type="SAM" id="MobiDB-lite"/>
    </source>
</evidence>
<evidence type="ECO:0000256" key="2">
    <source>
        <dbReference type="SAM" id="Phobius"/>
    </source>
</evidence>
<keyword evidence="3" id="KW-0732">Signal</keyword>
<dbReference type="AlphaFoldDB" id="A0AAN7V7R0"/>
<keyword evidence="5" id="KW-1185">Reference proteome</keyword>
<protein>
    <submittedName>
        <fullName evidence="4">Uncharacterized protein</fullName>
    </submittedName>
</protein>
<feature type="transmembrane region" description="Helical" evidence="2">
    <location>
        <begin position="488"/>
        <end position="510"/>
    </location>
</feature>
<keyword evidence="2" id="KW-0812">Transmembrane</keyword>
<dbReference type="Proteomes" id="UP001329430">
    <property type="component" value="Chromosome 5"/>
</dbReference>
<gene>
    <name evidence="4" type="ORF">RI129_007325</name>
</gene>
<feature type="signal peptide" evidence="3">
    <location>
        <begin position="1"/>
        <end position="17"/>
    </location>
</feature>
<reference evidence="4 5" key="1">
    <citation type="journal article" date="2024" name="Insects">
        <title>An Improved Chromosome-Level Genome Assembly of the Firefly Pyrocoelia pectoralis.</title>
        <authorList>
            <person name="Fu X."/>
            <person name="Meyer-Rochow V.B."/>
            <person name="Ballantyne L."/>
            <person name="Zhu X."/>
        </authorList>
    </citation>
    <scope>NUCLEOTIDE SEQUENCE [LARGE SCALE GENOMIC DNA]</scope>
    <source>
        <strain evidence="4">XCY_ONT2</strain>
    </source>
</reference>
<accession>A0AAN7V7R0</accession>
<sequence length="532" mass="60758">MHCNLLLLVFVTNTVCAYYDNRVTTKSYELDVPGSNPIRIIETDPVWNRRNSDQFVTTPEPWTDVEHRSLKTSKVANQLKNDIHLQNENFEIDDDSKETSRELHAFLKSYAEKLKRTRPIPSAEQGFLSDERFHKVELVTKAEETPTNRLANLLLIDNKNENKSGEVKVKQLNPPRDKKQRPTEEKKGWVSLEVVPWSVSKVAKWHSSLVKPEDKMTTQPNWYHLLNKQSYNTPLSTYKSKPFVYDPDRSTNFKPGVQDIIYPEHQMDSTAPLSSLPPSFEEKLYLKDYDIDSLRPTIRNKYQHVYGNHGNKNRDCENSAIITDGLPPNFPTYSTNLNRRKDITDDGDHPLTHPFNGAGEWILVTTTKGYKASHDRQRSLDIEAIPDRDDESINTHKSVRLTVLPPLNNSRINMTTSHGGLLQVESTFETVDEAQKMAERKQNMKKSQIKRKPFRRPLLPGVPTSANVVSTTPPAVINKFKVPSASSVLAAVGAGMIPATMAMLVPMAMGKRRKREVLFKRKDVPIYLTNYL</sequence>
<name>A0AAN7V7R0_9COLE</name>
<evidence type="ECO:0000313" key="5">
    <source>
        <dbReference type="Proteomes" id="UP001329430"/>
    </source>
</evidence>